<evidence type="ECO:0000256" key="8">
    <source>
        <dbReference type="ARBA" id="ARBA00022989"/>
    </source>
</evidence>
<dbReference type="InterPro" id="IPR036097">
    <property type="entry name" value="HisK_dim/P_sf"/>
</dbReference>
<evidence type="ECO:0000256" key="2">
    <source>
        <dbReference type="ARBA" id="ARBA00004141"/>
    </source>
</evidence>
<dbReference type="InterPro" id="IPR003594">
    <property type="entry name" value="HATPase_dom"/>
</dbReference>
<dbReference type="InterPro" id="IPR003661">
    <property type="entry name" value="HisK_dim/P_dom"/>
</dbReference>
<dbReference type="SUPFAM" id="SSF55874">
    <property type="entry name" value="ATPase domain of HSP90 chaperone/DNA topoisomerase II/histidine kinase"/>
    <property type="match status" value="1"/>
</dbReference>
<keyword evidence="10 11" id="KW-0472">Membrane</keyword>
<dbReference type="EMBL" id="MLJW01000454">
    <property type="protein sequence ID" value="OIQ86877.1"/>
    <property type="molecule type" value="Genomic_DNA"/>
</dbReference>
<keyword evidence="8 11" id="KW-1133">Transmembrane helix</keyword>
<evidence type="ECO:0000256" key="5">
    <source>
        <dbReference type="ARBA" id="ARBA00022679"/>
    </source>
</evidence>
<keyword evidence="4" id="KW-0597">Phosphoprotein</keyword>
<dbReference type="Gene3D" id="3.30.565.10">
    <property type="entry name" value="Histidine kinase-like ATPase, C-terminal domain"/>
    <property type="match status" value="1"/>
</dbReference>
<evidence type="ECO:0000256" key="10">
    <source>
        <dbReference type="ARBA" id="ARBA00023136"/>
    </source>
</evidence>
<feature type="domain" description="Histidine kinase" evidence="12">
    <location>
        <begin position="221"/>
        <end position="432"/>
    </location>
</feature>
<evidence type="ECO:0000256" key="7">
    <source>
        <dbReference type="ARBA" id="ARBA00022777"/>
    </source>
</evidence>
<dbReference type="SUPFAM" id="SSF47384">
    <property type="entry name" value="Homodimeric domain of signal transducing histidine kinase"/>
    <property type="match status" value="1"/>
</dbReference>
<keyword evidence="6 11" id="KW-0812">Transmembrane</keyword>
<protein>
    <recommendedName>
        <fullName evidence="3">histidine kinase</fullName>
        <ecNumber evidence="3">2.7.13.3</ecNumber>
    </recommendedName>
</protein>
<reference evidence="13" key="1">
    <citation type="submission" date="2016-10" db="EMBL/GenBank/DDBJ databases">
        <title>Sequence of Gallionella enrichment culture.</title>
        <authorList>
            <person name="Poehlein A."/>
            <person name="Muehling M."/>
            <person name="Daniel R."/>
        </authorList>
    </citation>
    <scope>NUCLEOTIDE SEQUENCE</scope>
</reference>
<dbReference type="EC" id="2.7.13.3" evidence="3"/>
<feature type="transmembrane region" description="Helical" evidence="11">
    <location>
        <begin position="12"/>
        <end position="34"/>
    </location>
</feature>
<keyword evidence="5 13" id="KW-0808">Transferase</keyword>
<gene>
    <name evidence="13" type="primary">qseC_18</name>
    <name evidence="13" type="ORF">GALL_312750</name>
</gene>
<evidence type="ECO:0000256" key="1">
    <source>
        <dbReference type="ARBA" id="ARBA00000085"/>
    </source>
</evidence>
<dbReference type="CDD" id="cd00082">
    <property type="entry name" value="HisKA"/>
    <property type="match status" value="1"/>
</dbReference>
<dbReference type="InterPro" id="IPR004358">
    <property type="entry name" value="Sig_transdc_His_kin-like_C"/>
</dbReference>
<name>A0A1J5RFH1_9ZZZZ</name>
<dbReference type="InterPro" id="IPR050428">
    <property type="entry name" value="TCS_sensor_his_kinase"/>
</dbReference>
<dbReference type="PRINTS" id="PR00344">
    <property type="entry name" value="BCTRLSENSOR"/>
</dbReference>
<dbReference type="SMART" id="SM00387">
    <property type="entry name" value="HATPase_c"/>
    <property type="match status" value="1"/>
</dbReference>
<dbReference type="CDD" id="cd00075">
    <property type="entry name" value="HATPase"/>
    <property type="match status" value="1"/>
</dbReference>
<accession>A0A1J5RFH1</accession>
<keyword evidence="9" id="KW-0902">Two-component regulatory system</keyword>
<dbReference type="InterPro" id="IPR005467">
    <property type="entry name" value="His_kinase_dom"/>
</dbReference>
<dbReference type="PANTHER" id="PTHR45436">
    <property type="entry name" value="SENSOR HISTIDINE KINASE YKOH"/>
    <property type="match status" value="1"/>
</dbReference>
<dbReference type="InterPro" id="IPR036890">
    <property type="entry name" value="HATPase_C_sf"/>
</dbReference>
<dbReference type="SMART" id="SM00388">
    <property type="entry name" value="HisKA"/>
    <property type="match status" value="1"/>
</dbReference>
<evidence type="ECO:0000256" key="3">
    <source>
        <dbReference type="ARBA" id="ARBA00012438"/>
    </source>
</evidence>
<dbReference type="Gene3D" id="1.10.287.130">
    <property type="match status" value="1"/>
</dbReference>
<comment type="catalytic activity">
    <reaction evidence="1">
        <text>ATP + protein L-histidine = ADP + protein N-phospho-L-histidine.</text>
        <dbReference type="EC" id="2.7.13.3"/>
    </reaction>
</comment>
<dbReference type="GO" id="GO:0005886">
    <property type="term" value="C:plasma membrane"/>
    <property type="evidence" value="ECO:0007669"/>
    <property type="project" value="TreeGrafter"/>
</dbReference>
<proteinExistence type="predicted"/>
<evidence type="ECO:0000256" key="11">
    <source>
        <dbReference type="SAM" id="Phobius"/>
    </source>
</evidence>
<dbReference type="Pfam" id="PF00512">
    <property type="entry name" value="HisKA"/>
    <property type="match status" value="1"/>
</dbReference>
<dbReference type="Pfam" id="PF02518">
    <property type="entry name" value="HATPase_c"/>
    <property type="match status" value="1"/>
</dbReference>
<dbReference type="GO" id="GO:0000155">
    <property type="term" value="F:phosphorelay sensor kinase activity"/>
    <property type="evidence" value="ECO:0007669"/>
    <property type="project" value="InterPro"/>
</dbReference>
<evidence type="ECO:0000256" key="6">
    <source>
        <dbReference type="ARBA" id="ARBA00022692"/>
    </source>
</evidence>
<keyword evidence="7" id="KW-0418">Kinase</keyword>
<comment type="subcellular location">
    <subcellularLocation>
        <location evidence="2">Membrane</location>
        <topology evidence="2">Multi-pass membrane protein</topology>
    </subcellularLocation>
</comment>
<evidence type="ECO:0000256" key="9">
    <source>
        <dbReference type="ARBA" id="ARBA00023012"/>
    </source>
</evidence>
<organism evidence="13">
    <name type="scientific">mine drainage metagenome</name>
    <dbReference type="NCBI Taxonomy" id="410659"/>
    <lineage>
        <taxon>unclassified sequences</taxon>
        <taxon>metagenomes</taxon>
        <taxon>ecological metagenomes</taxon>
    </lineage>
</organism>
<comment type="caution">
    <text evidence="13">The sequence shown here is derived from an EMBL/GenBank/DDBJ whole genome shotgun (WGS) entry which is preliminary data.</text>
</comment>
<evidence type="ECO:0000256" key="4">
    <source>
        <dbReference type="ARBA" id="ARBA00022553"/>
    </source>
</evidence>
<dbReference type="PANTHER" id="PTHR45436:SF15">
    <property type="entry name" value="SENSOR HISTIDINE KINASE CUSS"/>
    <property type="match status" value="1"/>
</dbReference>
<sequence>MSRSLERHLSRTLALAIVVAGLLAGAVSFGFAYVEAQEFQDDTLQQIAVLADAKRLPDAGRAVPSADSDPEEKVLVMHLPPDPGTVSPAWLPAALPPGFHTLGGDDRWRVFVRQTRAGTRIAVAQETQVRDEMAIFSALRTLAPLLLLLPLLVWLTVRIVRTELAPVKSLAQNLDEQPARRPQPLPDGDVPDEIAPFVRAINRLLARITELMSEQRRFIADAAHELRSPLTALSLQAQNLENAGSPAAMRERVGPLRAGIERARRLTEQLLSLARSQAAVATSTRLEVSQLAQELIEDALPLAQARGIDLGLEDEGGIVLAADAATLQLIAKNALDNALRYTPAGGEVTLRLHSEDDDALIEVIDSGPGIAEAERERVFSPFYRSEGAGGEGSGLGLAIARDAAQRLGGTVSLHDRPDGPGLLFRYRQRRIAPQAAE</sequence>
<dbReference type="PROSITE" id="PS50109">
    <property type="entry name" value="HIS_KIN"/>
    <property type="match status" value="1"/>
</dbReference>
<evidence type="ECO:0000259" key="12">
    <source>
        <dbReference type="PROSITE" id="PS50109"/>
    </source>
</evidence>
<dbReference type="AlphaFoldDB" id="A0A1J5RFH1"/>
<evidence type="ECO:0000313" key="13">
    <source>
        <dbReference type="EMBL" id="OIQ86877.1"/>
    </source>
</evidence>